<evidence type="ECO:0000313" key="4">
    <source>
        <dbReference type="Proteomes" id="UP000249363"/>
    </source>
</evidence>
<dbReference type="Gene3D" id="3.40.50.300">
    <property type="entry name" value="P-loop containing nucleotide triphosphate hydrolases"/>
    <property type="match status" value="1"/>
</dbReference>
<dbReference type="GO" id="GO:0003824">
    <property type="term" value="F:catalytic activity"/>
    <property type="evidence" value="ECO:0007669"/>
    <property type="project" value="InterPro"/>
</dbReference>
<name>A0A364LEM9_TALAM</name>
<dbReference type="GeneID" id="63799469"/>
<feature type="domain" description="Orc1-like AAA ATPase" evidence="2">
    <location>
        <begin position="361"/>
        <end position="437"/>
    </location>
</feature>
<dbReference type="InterPro" id="IPR053137">
    <property type="entry name" value="NLR-like"/>
</dbReference>
<dbReference type="Pfam" id="PF13191">
    <property type="entry name" value="AAA_16"/>
    <property type="match status" value="1"/>
</dbReference>
<dbReference type="OrthoDB" id="4218961at2759"/>
<dbReference type="Gene3D" id="3.40.50.1580">
    <property type="entry name" value="Nucleoside phosphorylase domain"/>
    <property type="match status" value="1"/>
</dbReference>
<feature type="domain" description="Nucleoside phosphorylase" evidence="1">
    <location>
        <begin position="10"/>
        <end position="127"/>
    </location>
</feature>
<dbReference type="InterPro" id="IPR041664">
    <property type="entry name" value="AAA_16"/>
</dbReference>
<dbReference type="STRING" id="1196081.A0A364LEM9"/>
<dbReference type="InterPro" id="IPR035994">
    <property type="entry name" value="Nucleoside_phosphorylase_sf"/>
</dbReference>
<evidence type="ECO:0008006" key="5">
    <source>
        <dbReference type="Google" id="ProtNLM"/>
    </source>
</evidence>
<dbReference type="GO" id="GO:0009116">
    <property type="term" value="P:nucleoside metabolic process"/>
    <property type="evidence" value="ECO:0007669"/>
    <property type="project" value="InterPro"/>
</dbReference>
<dbReference type="RefSeq" id="XP_040738757.1">
    <property type="nucleotide sequence ID" value="XM_040872865.1"/>
</dbReference>
<dbReference type="SUPFAM" id="SSF53167">
    <property type="entry name" value="Purine and uridine phosphorylases"/>
    <property type="match status" value="1"/>
</dbReference>
<accession>A0A364LEM9</accession>
<organism evidence="3 4">
    <name type="scientific">Talaromyces amestolkiae</name>
    <dbReference type="NCBI Taxonomy" id="1196081"/>
    <lineage>
        <taxon>Eukaryota</taxon>
        <taxon>Fungi</taxon>
        <taxon>Dikarya</taxon>
        <taxon>Ascomycota</taxon>
        <taxon>Pezizomycotina</taxon>
        <taxon>Eurotiomycetes</taxon>
        <taxon>Eurotiomycetidae</taxon>
        <taxon>Eurotiales</taxon>
        <taxon>Trichocomaceae</taxon>
        <taxon>Talaromyces</taxon>
        <taxon>Talaromyces sect. Talaromyces</taxon>
    </lineage>
</organism>
<keyword evidence="4" id="KW-1185">Reference proteome</keyword>
<protein>
    <recommendedName>
        <fullName evidence="5">AAA+ ATPase domain-containing protein</fullName>
    </recommendedName>
</protein>
<dbReference type="InterPro" id="IPR000845">
    <property type="entry name" value="Nucleoside_phosphorylase_d"/>
</dbReference>
<dbReference type="EMBL" id="MIKG01000031">
    <property type="protein sequence ID" value="RAO74243.1"/>
    <property type="molecule type" value="Genomic_DNA"/>
</dbReference>
<reference evidence="3 4" key="1">
    <citation type="journal article" date="2017" name="Biotechnol. Biofuels">
        <title>Differential beta-glucosidase expression as a function of carbon source availability in Talaromyces amestolkiae: a genomic and proteomic approach.</title>
        <authorList>
            <person name="de Eugenio L.I."/>
            <person name="Mendez-Liter J.A."/>
            <person name="Nieto-Dominguez M."/>
            <person name="Alonso L."/>
            <person name="Gil-Munoz J."/>
            <person name="Barriuso J."/>
            <person name="Prieto A."/>
            <person name="Martinez M.J."/>
        </authorList>
    </citation>
    <scope>NUCLEOTIDE SEQUENCE [LARGE SCALE GENOMIC DNA]</scope>
    <source>
        <strain evidence="3 4">CIB</strain>
    </source>
</reference>
<dbReference type="PANTHER" id="PTHR46082:SF6">
    <property type="entry name" value="AAA+ ATPASE DOMAIN-CONTAINING PROTEIN-RELATED"/>
    <property type="match status" value="1"/>
</dbReference>
<gene>
    <name evidence="3" type="ORF">BHQ10_010255</name>
</gene>
<dbReference type="AlphaFoldDB" id="A0A364LEM9"/>
<evidence type="ECO:0000259" key="2">
    <source>
        <dbReference type="Pfam" id="PF13191"/>
    </source>
</evidence>
<evidence type="ECO:0000259" key="1">
    <source>
        <dbReference type="Pfam" id="PF01048"/>
    </source>
</evidence>
<dbReference type="InterPro" id="IPR027417">
    <property type="entry name" value="P-loop_NTPase"/>
</dbReference>
<proteinExistence type="predicted"/>
<sequence>MFPSSRDEFTIAIICALVEEANAVEAIFDKTYDRFGEIYGKTAGDRNAYLTGRIGKHNVVVCYMPGMGKGSAAMVSSDLRFSYTRIELALVVGICGGVPKIPNGQNIFLGDIIISDSVIEYDLGKQYPDGFRRKSDLKDTLGRPSHALRAMLVGLSGDQTRIEFQSKMAMHAQKLQQVGSKWHRPTSDDILFEPSYTHKHHETSGADNCLCLSDGISDTICEGAMMADCIALGCEESKICRRRPRTDMDKVVVHIGRIASADTVMKSGTHRDKLAVAEGIIALEMEGAGVWDNFPCIIIKGVCDYADSHKDSKWQLFAAANGAAAAKTFLEYVNIDTRIVSPVVNIDKQTQWTVPFRRNPKFVGRRDQLEQLRALMSDPNGPRELAITGLGGVGKTAVAIELAYQLRDADPDCSIYWIPCTSQTSVEQAYSDIARRLRLPSQTDVKTAVKEYLSQTISGKWILIFDNADSEHMWMKDDNALQAFVPDKECGRTLFTSRNGQLAIDLADSNIVEVVEFDLEIATEFLQRSLLQQNLLNDHNTVLSLLSKLTFLPLAITQAVAFINKNQIGLSTYIEILEKQEMEMIDLLSENFQDKWRYKDVQNPVASTWWISFQQIQQSNPLAGEYLSFMSCIDPRDIPQYILPPAASENEKIKAIGLLKSYAFVTDSELAEGKLLNLHRLVYIATRNFMRKSLTLENQILRTFAQLESTILLTEAEDLLTTLAQYRATIESWISSSAESEDDEMVEESSSAITETPEPDIVDILNSKVKLYWGQIIPIPYSAKGVSQHSATNYGKT</sequence>
<comment type="caution">
    <text evidence="3">The sequence shown here is derived from an EMBL/GenBank/DDBJ whole genome shotgun (WGS) entry which is preliminary data.</text>
</comment>
<dbReference type="Proteomes" id="UP000249363">
    <property type="component" value="Unassembled WGS sequence"/>
</dbReference>
<evidence type="ECO:0000313" key="3">
    <source>
        <dbReference type="EMBL" id="RAO74243.1"/>
    </source>
</evidence>
<dbReference type="PANTHER" id="PTHR46082">
    <property type="entry name" value="ATP/GTP-BINDING PROTEIN-RELATED"/>
    <property type="match status" value="1"/>
</dbReference>
<dbReference type="Pfam" id="PF01048">
    <property type="entry name" value="PNP_UDP_1"/>
    <property type="match status" value="1"/>
</dbReference>
<dbReference type="SUPFAM" id="SSF52540">
    <property type="entry name" value="P-loop containing nucleoside triphosphate hydrolases"/>
    <property type="match status" value="1"/>
</dbReference>